<dbReference type="AlphaFoldDB" id="A0A0F6YFV3"/>
<dbReference type="InterPro" id="IPR050570">
    <property type="entry name" value="Cell_wall_metabolism_enzyme"/>
</dbReference>
<dbReference type="Proteomes" id="UP000034883">
    <property type="component" value="Chromosome"/>
</dbReference>
<evidence type="ECO:0000256" key="1">
    <source>
        <dbReference type="ARBA" id="ARBA00022729"/>
    </source>
</evidence>
<dbReference type="InterPro" id="IPR016047">
    <property type="entry name" value="M23ase_b-sheet_dom"/>
</dbReference>
<evidence type="ECO:0000259" key="2">
    <source>
        <dbReference type="Pfam" id="PF01551"/>
    </source>
</evidence>
<dbReference type="CDD" id="cd12797">
    <property type="entry name" value="M23_peptidase"/>
    <property type="match status" value="1"/>
</dbReference>
<keyword evidence="4" id="KW-1185">Reference proteome</keyword>
<evidence type="ECO:0000313" key="4">
    <source>
        <dbReference type="Proteomes" id="UP000034883"/>
    </source>
</evidence>
<feature type="domain" description="M23ase beta-sheet core" evidence="2">
    <location>
        <begin position="109"/>
        <end position="211"/>
    </location>
</feature>
<name>A0A0F6YFV3_9BACT</name>
<dbReference type="Gene3D" id="2.70.70.10">
    <property type="entry name" value="Glucose Permease (Domain IIA)"/>
    <property type="match status" value="1"/>
</dbReference>
<evidence type="ECO:0000313" key="3">
    <source>
        <dbReference type="EMBL" id="AKF03153.1"/>
    </source>
</evidence>
<dbReference type="PANTHER" id="PTHR21666:SF289">
    <property type="entry name" value="L-ALA--D-GLU ENDOPEPTIDASE"/>
    <property type="match status" value="1"/>
</dbReference>
<dbReference type="GO" id="GO:0004222">
    <property type="term" value="F:metalloendopeptidase activity"/>
    <property type="evidence" value="ECO:0007669"/>
    <property type="project" value="TreeGrafter"/>
</dbReference>
<gene>
    <name evidence="3" type="ORF">DB32_000302</name>
</gene>
<dbReference type="STRING" id="927083.DB32_000302"/>
<dbReference type="SUPFAM" id="SSF51261">
    <property type="entry name" value="Duplicated hybrid motif"/>
    <property type="match status" value="1"/>
</dbReference>
<protein>
    <submittedName>
        <fullName evidence="3">Membrane protein</fullName>
    </submittedName>
</protein>
<dbReference type="EMBL" id="CP011125">
    <property type="protein sequence ID" value="AKF03153.1"/>
    <property type="molecule type" value="Genomic_DNA"/>
</dbReference>
<accession>A0A0F6YFV3</accession>
<keyword evidence="1" id="KW-0732">Signal</keyword>
<dbReference type="InterPro" id="IPR011055">
    <property type="entry name" value="Dup_hybrid_motif"/>
</dbReference>
<dbReference type="PANTHER" id="PTHR21666">
    <property type="entry name" value="PEPTIDASE-RELATED"/>
    <property type="match status" value="1"/>
</dbReference>
<proteinExistence type="predicted"/>
<sequence length="328" mass="36477">MRARRRSHVLEKIGLIEALGLLPLDRTAREARIALLGDGQTPKSRFDLSSLRQLQPRYSVPLWLGRAPHGRLVPITNLFNHRQPPPELGWSVRVTDVRDFRGGTNSYDSHNGTDFAVPPGTTVVAAAPATVLRISSEFHRGGRKVFLDHGRGLATSYNHLARFLVRPGQRVARGEPIAISGYSGIDALVGFPWTPPHVHFNVWLNGEYVDPFSCEGSTPALWRTGNAPVPSSDHHDHALEPTAWDERVLDAIVAACEHAPTRAELESAPTTIERAGAALMHLNYFPTRFGSRARALRASLYPTHFAREPRLDLPFARRDYDGVHFPDR</sequence>
<dbReference type="KEGG" id="samy:DB32_000302"/>
<reference evidence="3 4" key="1">
    <citation type="submission" date="2015-03" db="EMBL/GenBank/DDBJ databases">
        <title>Genome assembly of Sandaracinus amylolyticus DSM 53668.</title>
        <authorList>
            <person name="Sharma G."/>
            <person name="Subramanian S."/>
        </authorList>
    </citation>
    <scope>NUCLEOTIDE SEQUENCE [LARGE SCALE GENOMIC DNA]</scope>
    <source>
        <strain evidence="3 4">DSM 53668</strain>
    </source>
</reference>
<organism evidence="3 4">
    <name type="scientific">Sandaracinus amylolyticus</name>
    <dbReference type="NCBI Taxonomy" id="927083"/>
    <lineage>
        <taxon>Bacteria</taxon>
        <taxon>Pseudomonadati</taxon>
        <taxon>Myxococcota</taxon>
        <taxon>Polyangia</taxon>
        <taxon>Polyangiales</taxon>
        <taxon>Sandaracinaceae</taxon>
        <taxon>Sandaracinus</taxon>
    </lineage>
</organism>
<dbReference type="Pfam" id="PF01551">
    <property type="entry name" value="Peptidase_M23"/>
    <property type="match status" value="1"/>
</dbReference>